<gene>
    <name evidence="2" type="ORF">Pla144_44700</name>
</gene>
<protein>
    <submittedName>
        <fullName evidence="2">Iron-sulfur cluster repair di-iron protein</fullName>
    </submittedName>
</protein>
<dbReference type="OrthoDB" id="9785474at2"/>
<dbReference type="Gene3D" id="1.20.120.520">
    <property type="entry name" value="nmb1532 protein domain like"/>
    <property type="match status" value="1"/>
</dbReference>
<accession>A0A5C6CE47</accession>
<evidence type="ECO:0000313" key="3">
    <source>
        <dbReference type="Proteomes" id="UP000318437"/>
    </source>
</evidence>
<comment type="caution">
    <text evidence="2">The sequence shown here is derived from an EMBL/GenBank/DDBJ whole genome shotgun (WGS) entry which is preliminary data.</text>
</comment>
<evidence type="ECO:0000313" key="2">
    <source>
        <dbReference type="EMBL" id="TWU21774.1"/>
    </source>
</evidence>
<dbReference type="Proteomes" id="UP000318437">
    <property type="component" value="Unassembled WGS sequence"/>
</dbReference>
<sequence length="217" mass="24461">MTGILKNHSQLNRREITMRPTEILMQEHRVIEQVLDCLEVMAQRAEAGALDVESAKQAIDFFSNFADKCHHGKEEDCLFPLLEEKGFSREQGPTGVMLHEHEAGRKHVQGMATAVCTFETGVSEAKKDFVSHAKAFIQLLREHILKEDHCLFQMSDQALSEEDQLGLLKSFAHVEHDDLGPGTHEKYLAIATELAKRFRVTCQASNSEMGICCSEHQ</sequence>
<organism evidence="2 3">
    <name type="scientific">Bythopirellula polymerisocia</name>
    <dbReference type="NCBI Taxonomy" id="2528003"/>
    <lineage>
        <taxon>Bacteria</taxon>
        <taxon>Pseudomonadati</taxon>
        <taxon>Planctomycetota</taxon>
        <taxon>Planctomycetia</taxon>
        <taxon>Pirellulales</taxon>
        <taxon>Lacipirellulaceae</taxon>
        <taxon>Bythopirellula</taxon>
    </lineage>
</organism>
<dbReference type="PANTHER" id="PTHR39966:SF1">
    <property type="entry name" value="HEMERYTHRIN-LIKE DOMAIN-CONTAINING PROTEIN"/>
    <property type="match status" value="1"/>
</dbReference>
<dbReference type="GO" id="GO:0005886">
    <property type="term" value="C:plasma membrane"/>
    <property type="evidence" value="ECO:0007669"/>
    <property type="project" value="TreeGrafter"/>
</dbReference>
<dbReference type="CDD" id="cd12108">
    <property type="entry name" value="Hr-like"/>
    <property type="match status" value="1"/>
</dbReference>
<dbReference type="PANTHER" id="PTHR39966">
    <property type="entry name" value="BLL2471 PROTEIN-RELATED"/>
    <property type="match status" value="1"/>
</dbReference>
<dbReference type="Pfam" id="PF01814">
    <property type="entry name" value="Hemerythrin"/>
    <property type="match status" value="1"/>
</dbReference>
<evidence type="ECO:0000259" key="1">
    <source>
        <dbReference type="Pfam" id="PF01814"/>
    </source>
</evidence>
<dbReference type="InterPro" id="IPR012312">
    <property type="entry name" value="Hemerythrin-like"/>
</dbReference>
<name>A0A5C6CE47_9BACT</name>
<dbReference type="EMBL" id="SJPS01000009">
    <property type="protein sequence ID" value="TWU21774.1"/>
    <property type="molecule type" value="Genomic_DNA"/>
</dbReference>
<dbReference type="AlphaFoldDB" id="A0A5C6CE47"/>
<reference evidence="2 3" key="1">
    <citation type="submission" date="2019-02" db="EMBL/GenBank/DDBJ databases">
        <title>Deep-cultivation of Planctomycetes and their phenomic and genomic characterization uncovers novel biology.</title>
        <authorList>
            <person name="Wiegand S."/>
            <person name="Jogler M."/>
            <person name="Boedeker C."/>
            <person name="Pinto D."/>
            <person name="Vollmers J."/>
            <person name="Rivas-Marin E."/>
            <person name="Kohn T."/>
            <person name="Peeters S.H."/>
            <person name="Heuer A."/>
            <person name="Rast P."/>
            <person name="Oberbeckmann S."/>
            <person name="Bunk B."/>
            <person name="Jeske O."/>
            <person name="Meyerdierks A."/>
            <person name="Storesund J.E."/>
            <person name="Kallscheuer N."/>
            <person name="Luecker S."/>
            <person name="Lage O.M."/>
            <person name="Pohl T."/>
            <person name="Merkel B.J."/>
            <person name="Hornburger P."/>
            <person name="Mueller R.-W."/>
            <person name="Bruemmer F."/>
            <person name="Labrenz M."/>
            <person name="Spormann A.M."/>
            <person name="Op Den Camp H."/>
            <person name="Overmann J."/>
            <person name="Amann R."/>
            <person name="Jetten M.S.M."/>
            <person name="Mascher T."/>
            <person name="Medema M.H."/>
            <person name="Devos D.P."/>
            <person name="Kaster A.-K."/>
            <person name="Ovreas L."/>
            <person name="Rohde M."/>
            <person name="Galperin M.Y."/>
            <person name="Jogler C."/>
        </authorList>
    </citation>
    <scope>NUCLEOTIDE SEQUENCE [LARGE SCALE GENOMIC DNA]</scope>
    <source>
        <strain evidence="2 3">Pla144</strain>
    </source>
</reference>
<feature type="domain" description="Hemerythrin-like" evidence="1">
    <location>
        <begin position="20"/>
        <end position="154"/>
    </location>
</feature>
<keyword evidence="3" id="KW-1185">Reference proteome</keyword>
<proteinExistence type="predicted"/>